<keyword evidence="3 7" id="KW-0479">Metal-binding</keyword>
<evidence type="ECO:0000313" key="10">
    <source>
        <dbReference type="EMBL" id="CAK0853467.1"/>
    </source>
</evidence>
<dbReference type="PANTHER" id="PTHR11804">
    <property type="entry name" value="PROTEASE M3 THIMET OLIGOPEPTIDASE-RELATED"/>
    <property type="match status" value="1"/>
</dbReference>
<dbReference type="Pfam" id="PF01432">
    <property type="entry name" value="Peptidase_M3"/>
    <property type="match status" value="1"/>
</dbReference>
<dbReference type="EMBL" id="CAUYUJ010015396">
    <property type="protein sequence ID" value="CAK0853467.1"/>
    <property type="molecule type" value="Genomic_DNA"/>
</dbReference>
<name>A0ABN9U458_9DINO</name>
<gene>
    <name evidence="10" type="ORF">PCOR1329_LOCUS44930</name>
</gene>
<dbReference type="Gene3D" id="3.40.390.10">
    <property type="entry name" value="Collagenase (Catalytic Domain)"/>
    <property type="match status" value="1"/>
</dbReference>
<comment type="cofactor">
    <cofactor evidence="7">
        <name>Zn(2+)</name>
        <dbReference type="ChEBI" id="CHEBI:29105"/>
    </cofactor>
    <text evidence="7">Binds 1 zinc ion.</text>
</comment>
<keyword evidence="11" id="KW-1185">Reference proteome</keyword>
<feature type="domain" description="Peptidase M3A/M3B catalytic" evidence="9">
    <location>
        <begin position="150"/>
        <end position="615"/>
    </location>
</feature>
<evidence type="ECO:0000256" key="6">
    <source>
        <dbReference type="ARBA" id="ARBA00023049"/>
    </source>
</evidence>
<dbReference type="Proteomes" id="UP001189429">
    <property type="component" value="Unassembled WGS sequence"/>
</dbReference>
<reference evidence="10" key="1">
    <citation type="submission" date="2023-10" db="EMBL/GenBank/DDBJ databases">
        <authorList>
            <person name="Chen Y."/>
            <person name="Shah S."/>
            <person name="Dougan E. K."/>
            <person name="Thang M."/>
            <person name="Chan C."/>
        </authorList>
    </citation>
    <scope>NUCLEOTIDE SEQUENCE [LARGE SCALE GENOMIC DNA]</scope>
</reference>
<dbReference type="PANTHER" id="PTHR11804:SF83">
    <property type="entry name" value="LD37516P"/>
    <property type="match status" value="1"/>
</dbReference>
<comment type="caution">
    <text evidence="10">The sequence shown here is derived from an EMBL/GenBank/DDBJ whole genome shotgun (WGS) entry which is preliminary data.</text>
</comment>
<protein>
    <recommendedName>
        <fullName evidence="9">Peptidase M3A/M3B catalytic domain-containing protein</fullName>
    </recommendedName>
</protein>
<evidence type="ECO:0000256" key="7">
    <source>
        <dbReference type="RuleBase" id="RU003435"/>
    </source>
</evidence>
<dbReference type="InterPro" id="IPR001567">
    <property type="entry name" value="Pept_M3A_M3B_dom"/>
</dbReference>
<dbReference type="Gene3D" id="1.10.1370.10">
    <property type="entry name" value="Neurolysin, domain 3"/>
    <property type="match status" value="1"/>
</dbReference>
<evidence type="ECO:0000256" key="5">
    <source>
        <dbReference type="ARBA" id="ARBA00022833"/>
    </source>
</evidence>
<comment type="similarity">
    <text evidence="1 7">Belongs to the peptidase M3 family.</text>
</comment>
<keyword evidence="4 7" id="KW-0378">Hydrolase</keyword>
<evidence type="ECO:0000256" key="3">
    <source>
        <dbReference type="ARBA" id="ARBA00022723"/>
    </source>
</evidence>
<evidence type="ECO:0000256" key="4">
    <source>
        <dbReference type="ARBA" id="ARBA00022801"/>
    </source>
</evidence>
<evidence type="ECO:0000259" key="9">
    <source>
        <dbReference type="Pfam" id="PF01432"/>
    </source>
</evidence>
<organism evidence="10 11">
    <name type="scientific">Prorocentrum cordatum</name>
    <dbReference type="NCBI Taxonomy" id="2364126"/>
    <lineage>
        <taxon>Eukaryota</taxon>
        <taxon>Sar</taxon>
        <taxon>Alveolata</taxon>
        <taxon>Dinophyceae</taxon>
        <taxon>Prorocentrales</taxon>
        <taxon>Prorocentraceae</taxon>
        <taxon>Prorocentrum</taxon>
    </lineage>
</organism>
<dbReference type="InterPro" id="IPR024079">
    <property type="entry name" value="MetalloPept_cat_dom_sf"/>
</dbReference>
<keyword evidence="6 7" id="KW-0482">Metalloprotease</keyword>
<evidence type="ECO:0000256" key="2">
    <source>
        <dbReference type="ARBA" id="ARBA00022670"/>
    </source>
</evidence>
<sequence>MEARCACEERVFATVAAQPCADASLQAVRAVVTRRGRAPCWCRPHDTVLELDGVNLDEWGWARNNADEFVQAMSCRQNFMDIALEWEDLVRIETDKRAFLVRDVNDIAGLPQFLREDMSNAAVHRGYPASTPETGPWLVMHVPAMVEPILRHATQRKFRDFVYSTHARIGYTGGTGDGDTTEMLDKLLGERLKYANLLGFPTYADLAFTLKMGTKQQVYAFLGRLRRESLPVARRQLAELQQFATSQGAGHQLEHFDLEYWRERLLESRLGLSEGYLRDFFQLPTVLDGLFGLLRRLFGVRFVREEAPAESKWDPHVIFYRLVDEDSGVVMSSLFIDPYSRRWRKKPGFAVEPIQHRSTITPLADNFTEAGARKAAVTIVCDFLPPRQEGDVALLTHRDVAKLFHTMGGALRTLLTNTTTGLMADDTYLELDAQSMPAHFLERWAFDKTTLRSMSSHVETGDSLPEPAIDAIVSSRSFHRTISMLRRVFQAQVDLDLHAQYDPNGEMTTQDVAKLIEAEFSVIPPRTRDHELNSWPLHAERGCGLYSDLWSEALAADAFAVFEASGLEDAEAVGGLGRRFRGCILAPAAGRSPAGGLQEFLGRPLSLATFLRAHGVAPGRAGASGEGPAAGFDDYEDIYEDDADFVELEAYDEPEEDGDSAEREDDVEADVPDATG</sequence>
<evidence type="ECO:0000313" key="11">
    <source>
        <dbReference type="Proteomes" id="UP001189429"/>
    </source>
</evidence>
<dbReference type="InterPro" id="IPR045090">
    <property type="entry name" value="Pept_M3A_M3B"/>
</dbReference>
<dbReference type="InterPro" id="IPR024077">
    <property type="entry name" value="Neurolysin/TOP_dom2"/>
</dbReference>
<accession>A0ABN9U458</accession>
<evidence type="ECO:0000256" key="8">
    <source>
        <dbReference type="SAM" id="MobiDB-lite"/>
    </source>
</evidence>
<feature type="region of interest" description="Disordered" evidence="8">
    <location>
        <begin position="643"/>
        <end position="676"/>
    </location>
</feature>
<proteinExistence type="inferred from homology"/>
<keyword evidence="2 7" id="KW-0645">Protease</keyword>
<keyword evidence="5 7" id="KW-0862">Zinc</keyword>
<dbReference type="SUPFAM" id="SSF55486">
    <property type="entry name" value="Metalloproteases ('zincins'), catalytic domain"/>
    <property type="match status" value="1"/>
</dbReference>
<evidence type="ECO:0000256" key="1">
    <source>
        <dbReference type="ARBA" id="ARBA00006040"/>
    </source>
</evidence>